<evidence type="ECO:0000313" key="12">
    <source>
        <dbReference type="EMBL" id="OUJ72745.1"/>
    </source>
</evidence>
<dbReference type="InterPro" id="IPR023997">
    <property type="entry name" value="TonB-dep_OMP_SusC/RagA_CS"/>
</dbReference>
<dbReference type="Pfam" id="PF00593">
    <property type="entry name" value="TonB_dep_Rec_b-barrel"/>
    <property type="match status" value="1"/>
</dbReference>
<reference evidence="12 13" key="1">
    <citation type="submission" date="2017-01" db="EMBL/GenBank/DDBJ databases">
        <title>A new Hymenobacter.</title>
        <authorList>
            <person name="Liang Y."/>
            <person name="Feng F."/>
        </authorList>
    </citation>
    <scope>NUCLEOTIDE SEQUENCE [LARGE SCALE GENOMIC DNA]</scope>
    <source>
        <strain evidence="12">MIMBbqt21</strain>
    </source>
</reference>
<dbReference type="Gene3D" id="2.170.130.10">
    <property type="entry name" value="TonB-dependent receptor, plug domain"/>
    <property type="match status" value="1"/>
</dbReference>
<dbReference type="SUPFAM" id="SSF56935">
    <property type="entry name" value="Porins"/>
    <property type="match status" value="1"/>
</dbReference>
<protein>
    <submittedName>
        <fullName evidence="12">SusC/RagA family protein</fullName>
    </submittedName>
</protein>
<organism evidence="12 13">
    <name type="scientific">Hymenobacter crusticola</name>
    <dbReference type="NCBI Taxonomy" id="1770526"/>
    <lineage>
        <taxon>Bacteria</taxon>
        <taxon>Pseudomonadati</taxon>
        <taxon>Bacteroidota</taxon>
        <taxon>Cytophagia</taxon>
        <taxon>Cytophagales</taxon>
        <taxon>Hymenobacteraceae</taxon>
        <taxon>Hymenobacter</taxon>
    </lineage>
</organism>
<dbReference type="NCBIfam" id="TIGR04056">
    <property type="entry name" value="OMP_RagA_SusC"/>
    <property type="match status" value="1"/>
</dbReference>
<accession>A0A243WB18</accession>
<dbReference type="InterPro" id="IPR023996">
    <property type="entry name" value="TonB-dep_OMP_SusC/RagA"/>
</dbReference>
<evidence type="ECO:0000256" key="7">
    <source>
        <dbReference type="ARBA" id="ARBA00023237"/>
    </source>
</evidence>
<dbReference type="InterPro" id="IPR000531">
    <property type="entry name" value="Beta-barrel_TonB"/>
</dbReference>
<evidence type="ECO:0000256" key="8">
    <source>
        <dbReference type="PROSITE-ProRule" id="PRU01360"/>
    </source>
</evidence>
<dbReference type="NCBIfam" id="TIGR04057">
    <property type="entry name" value="SusC_RagA_signa"/>
    <property type="match status" value="1"/>
</dbReference>
<dbReference type="AlphaFoldDB" id="A0A243WB18"/>
<feature type="domain" description="TonB-dependent receptor-like beta-barrel" evidence="10">
    <location>
        <begin position="421"/>
        <end position="793"/>
    </location>
</feature>
<dbReference type="SUPFAM" id="SSF49464">
    <property type="entry name" value="Carboxypeptidase regulatory domain-like"/>
    <property type="match status" value="1"/>
</dbReference>
<dbReference type="InterPro" id="IPR036942">
    <property type="entry name" value="Beta-barrel_TonB_sf"/>
</dbReference>
<sequence length="1014" mass="109972">MLAPLQIRYELVKDGIILNPIAADGTVTGRVVDAKGEGIPGVTVVLEGTTLGASTDATGAYTISNVPAGSYTLITSYVGYNANRIPVNVTGGQATTVATSTLAENTTLLNEAVVVGYGTQRRQDVTGSVATVTSKDFVQGQVTNPEQLIQGKVAGVQITTGGGAPGSAATIRIRGGSSLNASNDPLIVIDGVPVETNNFTGSANPLSLINPNDIETYTVLKDASATAIYGSRASNGVILITTKKGVQGEKLTVNVSSQTSVSRRYNSVPVLSADEFRNTVARVAPGKTGLLGTASTNWQNEIFRTAATFDNNVSLSGAVGKLPFRASYGNLEQQGILVTNRLIRNTGSLSLNPVLLDNHLRVNVNVKGSWIDNNFADNAAVGSAVAFDPTQPVMSGAEGYGGFFEYLQSPGGPPQINVPRNPVAQLRLTRDRSTVKRSIGNIQLDYSLHFLPDLHANVNLGYDVTRSNGSKLVGSNSAATYVNVPLDPANTSVRGGSFNRSSQNRDNKLLEAYLNYTKQFGSNNRLEVLGGYSYQDFIREEPAFATYLGDQTTVFKAAATNPFRTQYTIVSFYGRANVTLRDRYIFTGTLRNDASSRFSPDNRNALFPAASFAWRLKEESFLKDNTTFSELKFRVGYGITGQQDIVAAAGSDYPYIQRYSLNVPTAQYSYFDQTTGTYVYVTPYSPQGFNRNLKWEQTTTYNAGIDFGFLEGRLNGSVDAYYRKTKDLLAVIPIPLLTNFSNQLVSNVGSLENKGIEFNLNASPVQSERWNWTLNANATYNVNKILSLGPQAADFVGIETNNGGTVQGGTGTNIGIYSIGAPSSSFYVYKQVYDENGKPLQDVYADTNGDGKVDVNDRYLYKQSAPRVILGFSSNLSYDRWSLAFTLRSLLGNYNYNNINSNAGNYYGINGSTNFLSNVTKDANTTGFTLTSQQRYSSDYYIQNASFLRMENITLGYNVGKVFHEKGNLRLTAAVQNAFLITKYSGLDPEIFNGIDNNIYPRPRTFTFGLNLNL</sequence>
<evidence type="ECO:0000259" key="10">
    <source>
        <dbReference type="Pfam" id="PF00593"/>
    </source>
</evidence>
<evidence type="ECO:0000256" key="6">
    <source>
        <dbReference type="ARBA" id="ARBA00023136"/>
    </source>
</evidence>
<keyword evidence="2 8" id="KW-0813">Transport</keyword>
<evidence type="ECO:0000256" key="1">
    <source>
        <dbReference type="ARBA" id="ARBA00004571"/>
    </source>
</evidence>
<keyword evidence="7 8" id="KW-0998">Cell outer membrane</keyword>
<keyword evidence="5 9" id="KW-0798">TonB box</keyword>
<dbReference type="GO" id="GO:0009279">
    <property type="term" value="C:cell outer membrane"/>
    <property type="evidence" value="ECO:0007669"/>
    <property type="project" value="UniProtKB-SubCell"/>
</dbReference>
<feature type="domain" description="TonB-dependent receptor plug" evidence="11">
    <location>
        <begin position="122"/>
        <end position="237"/>
    </location>
</feature>
<dbReference type="InterPro" id="IPR012910">
    <property type="entry name" value="Plug_dom"/>
</dbReference>
<proteinExistence type="inferred from homology"/>
<dbReference type="InterPro" id="IPR008969">
    <property type="entry name" value="CarboxyPept-like_regulatory"/>
</dbReference>
<dbReference type="InterPro" id="IPR037066">
    <property type="entry name" value="Plug_dom_sf"/>
</dbReference>
<dbReference type="PROSITE" id="PS52016">
    <property type="entry name" value="TONB_DEPENDENT_REC_3"/>
    <property type="match status" value="1"/>
</dbReference>
<keyword evidence="3 8" id="KW-1134">Transmembrane beta strand</keyword>
<keyword evidence="13" id="KW-1185">Reference proteome</keyword>
<dbReference type="Pfam" id="PF13715">
    <property type="entry name" value="CarbopepD_reg_2"/>
    <property type="match status" value="1"/>
</dbReference>
<evidence type="ECO:0000256" key="5">
    <source>
        <dbReference type="ARBA" id="ARBA00023077"/>
    </source>
</evidence>
<evidence type="ECO:0000313" key="13">
    <source>
        <dbReference type="Proteomes" id="UP000194873"/>
    </source>
</evidence>
<dbReference type="EMBL" id="MTSE01000009">
    <property type="protein sequence ID" value="OUJ72745.1"/>
    <property type="molecule type" value="Genomic_DNA"/>
</dbReference>
<keyword evidence="4 8" id="KW-0812">Transmembrane</keyword>
<evidence type="ECO:0000256" key="3">
    <source>
        <dbReference type="ARBA" id="ARBA00022452"/>
    </source>
</evidence>
<evidence type="ECO:0000256" key="2">
    <source>
        <dbReference type="ARBA" id="ARBA00022448"/>
    </source>
</evidence>
<dbReference type="FunFam" id="2.170.130.10:FF:000008">
    <property type="entry name" value="SusC/RagA family TonB-linked outer membrane protein"/>
    <property type="match status" value="1"/>
</dbReference>
<dbReference type="Proteomes" id="UP000194873">
    <property type="component" value="Unassembled WGS sequence"/>
</dbReference>
<keyword evidence="6 8" id="KW-0472">Membrane</keyword>
<name>A0A243WB18_9BACT</name>
<comment type="subcellular location">
    <subcellularLocation>
        <location evidence="1 8">Cell outer membrane</location>
        <topology evidence="1 8">Multi-pass membrane protein</topology>
    </subcellularLocation>
</comment>
<comment type="caution">
    <text evidence="12">The sequence shown here is derived from an EMBL/GenBank/DDBJ whole genome shotgun (WGS) entry which is preliminary data.</text>
</comment>
<evidence type="ECO:0000259" key="11">
    <source>
        <dbReference type="Pfam" id="PF07715"/>
    </source>
</evidence>
<dbReference type="Pfam" id="PF07715">
    <property type="entry name" value="Plug"/>
    <property type="match status" value="1"/>
</dbReference>
<gene>
    <name evidence="12" type="ORF">BXP70_17050</name>
</gene>
<dbReference type="InterPro" id="IPR039426">
    <property type="entry name" value="TonB-dep_rcpt-like"/>
</dbReference>
<evidence type="ECO:0000256" key="9">
    <source>
        <dbReference type="RuleBase" id="RU003357"/>
    </source>
</evidence>
<comment type="similarity">
    <text evidence="8 9">Belongs to the TonB-dependent receptor family.</text>
</comment>
<evidence type="ECO:0000256" key="4">
    <source>
        <dbReference type="ARBA" id="ARBA00022692"/>
    </source>
</evidence>
<dbReference type="Gene3D" id="2.60.40.1120">
    <property type="entry name" value="Carboxypeptidase-like, regulatory domain"/>
    <property type="match status" value="1"/>
</dbReference>
<dbReference type="Gene3D" id="2.40.170.20">
    <property type="entry name" value="TonB-dependent receptor, beta-barrel domain"/>
    <property type="match status" value="1"/>
</dbReference>